<dbReference type="InterPro" id="IPR000504">
    <property type="entry name" value="RRM_dom"/>
</dbReference>
<sequence>AGKIFVGGLPKGCSQEKLESWAAQFGAVAKVEVRLDQFGTPRGFGFVFFQDAATAQVVLASKEINTIDGKWVDCKAATPPGTMPPGGGKGGMGGFDPNNLKIFVGALPRTATEASVTGHFAQFGAVTECLLKLAEDGQCKGYCFITFESADSVKMVLENSANNQFEGKWIDCKSATPQDKGKGKGMGKGVFGGFGGCGGYGGGYGGGCGGGYGGGCGGGGCGGGYGGGYGGGCSGGGYGGGCSGGGYGGGYGGGAAKGGAWGGKGGAPQGLNYGGGGYGGGCGGGYAPMQAGKGQGKGYGAGSQWCNSWVVNTVVATRGGFG</sequence>
<evidence type="ECO:0000256" key="3">
    <source>
        <dbReference type="PROSITE-ProRule" id="PRU00176"/>
    </source>
</evidence>
<accession>A0A813I5W8</accession>
<dbReference type="GO" id="GO:0003723">
    <property type="term" value="F:RNA binding"/>
    <property type="evidence" value="ECO:0007669"/>
    <property type="project" value="UniProtKB-UniRule"/>
</dbReference>
<proteinExistence type="predicted"/>
<dbReference type="AlphaFoldDB" id="A0A813I5W8"/>
<evidence type="ECO:0000256" key="1">
    <source>
        <dbReference type="ARBA" id="ARBA00004123"/>
    </source>
</evidence>
<keyword evidence="3" id="KW-0694">RNA-binding</keyword>
<feature type="domain" description="RRM" evidence="4">
    <location>
        <begin position="2"/>
        <end position="79"/>
    </location>
</feature>
<reference evidence="5" key="1">
    <citation type="submission" date="2021-02" db="EMBL/GenBank/DDBJ databases">
        <authorList>
            <person name="Dougan E. K."/>
            <person name="Rhodes N."/>
            <person name="Thang M."/>
            <person name="Chan C."/>
        </authorList>
    </citation>
    <scope>NUCLEOTIDE SEQUENCE</scope>
</reference>
<organism evidence="5 6">
    <name type="scientific">Polarella glacialis</name>
    <name type="common">Dinoflagellate</name>
    <dbReference type="NCBI Taxonomy" id="89957"/>
    <lineage>
        <taxon>Eukaryota</taxon>
        <taxon>Sar</taxon>
        <taxon>Alveolata</taxon>
        <taxon>Dinophyceae</taxon>
        <taxon>Suessiales</taxon>
        <taxon>Suessiaceae</taxon>
        <taxon>Polarella</taxon>
    </lineage>
</organism>
<comment type="caution">
    <text evidence="5">The sequence shown here is derived from an EMBL/GenBank/DDBJ whole genome shotgun (WGS) entry which is preliminary data.</text>
</comment>
<dbReference type="SMART" id="SM00360">
    <property type="entry name" value="RRM"/>
    <property type="match status" value="2"/>
</dbReference>
<dbReference type="PANTHER" id="PTHR48033">
    <property type="entry name" value="RNA-BINDING (RRM/RBD/RNP MOTIFS) FAMILY PROTEIN"/>
    <property type="match status" value="1"/>
</dbReference>
<evidence type="ECO:0000256" key="2">
    <source>
        <dbReference type="ARBA" id="ARBA00023242"/>
    </source>
</evidence>
<dbReference type="EMBL" id="CAJNNW010003232">
    <property type="protein sequence ID" value="CAE8645185.1"/>
    <property type="molecule type" value="Genomic_DNA"/>
</dbReference>
<dbReference type="Proteomes" id="UP000626109">
    <property type="component" value="Unassembled WGS sequence"/>
</dbReference>
<dbReference type="SUPFAM" id="SSF54928">
    <property type="entry name" value="RNA-binding domain, RBD"/>
    <property type="match status" value="2"/>
</dbReference>
<evidence type="ECO:0000259" key="4">
    <source>
        <dbReference type="PROSITE" id="PS50102"/>
    </source>
</evidence>
<dbReference type="InterPro" id="IPR012677">
    <property type="entry name" value="Nucleotide-bd_a/b_plait_sf"/>
</dbReference>
<evidence type="ECO:0000313" key="5">
    <source>
        <dbReference type="EMBL" id="CAE8645185.1"/>
    </source>
</evidence>
<dbReference type="PANTHER" id="PTHR48033:SF10">
    <property type="entry name" value="RNA-BINDING PROTEIN SQUID"/>
    <property type="match status" value="1"/>
</dbReference>
<dbReference type="Gene3D" id="3.30.70.330">
    <property type="match status" value="2"/>
</dbReference>
<name>A0A813I5W8_POLGL</name>
<evidence type="ECO:0000313" key="6">
    <source>
        <dbReference type="Proteomes" id="UP000626109"/>
    </source>
</evidence>
<dbReference type="Pfam" id="PF00076">
    <property type="entry name" value="RRM_1"/>
    <property type="match status" value="2"/>
</dbReference>
<dbReference type="GO" id="GO:0000785">
    <property type="term" value="C:chromatin"/>
    <property type="evidence" value="ECO:0007669"/>
    <property type="project" value="TreeGrafter"/>
</dbReference>
<dbReference type="PROSITE" id="PS50102">
    <property type="entry name" value="RRM"/>
    <property type="match status" value="2"/>
</dbReference>
<comment type="subcellular location">
    <subcellularLocation>
        <location evidence="1">Nucleus</location>
    </subcellularLocation>
</comment>
<dbReference type="GO" id="GO:0005654">
    <property type="term" value="C:nucleoplasm"/>
    <property type="evidence" value="ECO:0007669"/>
    <property type="project" value="TreeGrafter"/>
</dbReference>
<feature type="non-terminal residue" evidence="5">
    <location>
        <position position="1"/>
    </location>
</feature>
<gene>
    <name evidence="5" type="ORF">PGLA2088_LOCUS3695</name>
</gene>
<dbReference type="GO" id="GO:0010468">
    <property type="term" value="P:regulation of gene expression"/>
    <property type="evidence" value="ECO:0007669"/>
    <property type="project" value="TreeGrafter"/>
</dbReference>
<dbReference type="InterPro" id="IPR035979">
    <property type="entry name" value="RBD_domain_sf"/>
</dbReference>
<feature type="domain" description="RRM" evidence="4">
    <location>
        <begin position="100"/>
        <end position="177"/>
    </location>
</feature>
<keyword evidence="2" id="KW-0539">Nucleus</keyword>
<protein>
    <recommendedName>
        <fullName evidence="4">RRM domain-containing protein</fullName>
    </recommendedName>
</protein>